<name>A0A3S4WDT1_SERFO</name>
<accession>A0A3S4WDT1</accession>
<gene>
    <name evidence="1" type="ORF">NCTC13193_00725</name>
</gene>
<evidence type="ECO:0000313" key="2">
    <source>
        <dbReference type="Proteomes" id="UP000270487"/>
    </source>
</evidence>
<sequence>MGGLSYWAKTLLTRNYFKFSSNRSAPFINVLMKLLLTTCWIPRH</sequence>
<reference evidence="1 2" key="1">
    <citation type="submission" date="2018-12" db="EMBL/GenBank/DDBJ databases">
        <authorList>
            <consortium name="Pathogen Informatics"/>
        </authorList>
    </citation>
    <scope>NUCLEOTIDE SEQUENCE [LARGE SCALE GENOMIC DNA]</scope>
    <source>
        <strain evidence="1 2">NCTC13193</strain>
    </source>
</reference>
<dbReference type="Proteomes" id="UP000270487">
    <property type="component" value="Chromosome"/>
</dbReference>
<proteinExistence type="predicted"/>
<dbReference type="EMBL" id="LR134492">
    <property type="protein sequence ID" value="VEI63307.1"/>
    <property type="molecule type" value="Genomic_DNA"/>
</dbReference>
<organism evidence="1 2">
    <name type="scientific">Serratia fonticola</name>
    <dbReference type="NCBI Taxonomy" id="47917"/>
    <lineage>
        <taxon>Bacteria</taxon>
        <taxon>Pseudomonadati</taxon>
        <taxon>Pseudomonadota</taxon>
        <taxon>Gammaproteobacteria</taxon>
        <taxon>Enterobacterales</taxon>
        <taxon>Yersiniaceae</taxon>
        <taxon>Serratia</taxon>
    </lineage>
</organism>
<protein>
    <submittedName>
        <fullName evidence="1">Uncharacterized protein</fullName>
    </submittedName>
</protein>
<dbReference type="AlphaFoldDB" id="A0A3S4WDT1"/>
<evidence type="ECO:0000313" key="1">
    <source>
        <dbReference type="EMBL" id="VEI63307.1"/>
    </source>
</evidence>